<evidence type="ECO:0000313" key="2">
    <source>
        <dbReference type="EMBL" id="GIJ29221.1"/>
    </source>
</evidence>
<dbReference type="InterPro" id="IPR037523">
    <property type="entry name" value="VOC_core"/>
</dbReference>
<evidence type="ECO:0000259" key="1">
    <source>
        <dbReference type="PROSITE" id="PS51819"/>
    </source>
</evidence>
<dbReference type="InterPro" id="IPR029068">
    <property type="entry name" value="Glyas_Bleomycin-R_OHBP_Dase"/>
</dbReference>
<accession>A0ABQ4JFQ9</accession>
<name>A0ABQ4JFQ9_9ACTN</name>
<gene>
    <name evidence="2" type="ORF">Vqi01_43830</name>
</gene>
<proteinExistence type="predicted"/>
<dbReference type="Gene3D" id="3.10.180.10">
    <property type="entry name" value="2,3-Dihydroxybiphenyl 1,2-Dioxygenase, domain 1"/>
    <property type="match status" value="1"/>
</dbReference>
<organism evidence="2 3">
    <name type="scientific">Micromonospora qiuiae</name>
    <dbReference type="NCBI Taxonomy" id="502268"/>
    <lineage>
        <taxon>Bacteria</taxon>
        <taxon>Bacillati</taxon>
        <taxon>Actinomycetota</taxon>
        <taxon>Actinomycetes</taxon>
        <taxon>Micromonosporales</taxon>
        <taxon>Micromonosporaceae</taxon>
        <taxon>Micromonospora</taxon>
    </lineage>
</organism>
<dbReference type="PROSITE" id="PS51819">
    <property type="entry name" value="VOC"/>
    <property type="match status" value="1"/>
</dbReference>
<protein>
    <recommendedName>
        <fullName evidence="1">VOC domain-containing protein</fullName>
    </recommendedName>
</protein>
<dbReference type="RefSeq" id="WP_204036695.1">
    <property type="nucleotide sequence ID" value="NZ_BOPC01000064.1"/>
</dbReference>
<dbReference type="Pfam" id="PF00903">
    <property type="entry name" value="Glyoxalase"/>
    <property type="match status" value="1"/>
</dbReference>
<dbReference type="SUPFAM" id="SSF54593">
    <property type="entry name" value="Glyoxalase/Bleomycin resistance protein/Dihydroxybiphenyl dioxygenase"/>
    <property type="match status" value="1"/>
</dbReference>
<comment type="caution">
    <text evidence="2">The sequence shown here is derived from an EMBL/GenBank/DDBJ whole genome shotgun (WGS) entry which is preliminary data.</text>
</comment>
<keyword evidence="3" id="KW-1185">Reference proteome</keyword>
<evidence type="ECO:0000313" key="3">
    <source>
        <dbReference type="Proteomes" id="UP000653076"/>
    </source>
</evidence>
<sequence>MTQPTLTSGLHHVGVETPDLANSLAWYQDFFGCRPTWTADTFSELTRRRLPGVLRLTEVVVGDLRLHLFQRTDPGVGARDGAPRFQHLCVAVDSPDELERWRLRWAELFDSGRYRYVDPDPPTEIVVDDRGVASFYCLDVNGLEYEFTYLPEGV</sequence>
<dbReference type="EMBL" id="BOPC01000064">
    <property type="protein sequence ID" value="GIJ29221.1"/>
    <property type="molecule type" value="Genomic_DNA"/>
</dbReference>
<feature type="domain" description="VOC" evidence="1">
    <location>
        <begin position="9"/>
        <end position="150"/>
    </location>
</feature>
<reference evidence="2 3" key="1">
    <citation type="submission" date="2021-01" db="EMBL/GenBank/DDBJ databases">
        <title>Whole genome shotgun sequence of Verrucosispora qiuiae NBRC 106684.</title>
        <authorList>
            <person name="Komaki H."/>
            <person name="Tamura T."/>
        </authorList>
    </citation>
    <scope>NUCLEOTIDE SEQUENCE [LARGE SCALE GENOMIC DNA]</scope>
    <source>
        <strain evidence="2 3">NBRC 106684</strain>
    </source>
</reference>
<dbReference type="InterPro" id="IPR004360">
    <property type="entry name" value="Glyas_Fos-R_dOase_dom"/>
</dbReference>
<dbReference type="CDD" id="cd06587">
    <property type="entry name" value="VOC"/>
    <property type="match status" value="1"/>
</dbReference>
<dbReference type="Proteomes" id="UP000653076">
    <property type="component" value="Unassembled WGS sequence"/>
</dbReference>